<comment type="caution">
    <text evidence="2">The sequence shown here is derived from an EMBL/GenBank/DDBJ whole genome shotgun (WGS) entry which is preliminary data.</text>
</comment>
<reference evidence="2" key="2">
    <citation type="submission" date="2020-11" db="EMBL/GenBank/DDBJ databases">
        <authorList>
            <person name="Cecchin M."/>
            <person name="Marcolungo L."/>
            <person name="Rossato M."/>
            <person name="Girolomoni L."/>
            <person name="Cosentino E."/>
            <person name="Cuine S."/>
            <person name="Li-Beisson Y."/>
            <person name="Delledonne M."/>
            <person name="Ballottari M."/>
        </authorList>
    </citation>
    <scope>NUCLEOTIDE SEQUENCE</scope>
    <source>
        <strain evidence="2">211/11P</strain>
        <tissue evidence="2">Whole cell</tissue>
    </source>
</reference>
<dbReference type="OrthoDB" id="4590138at2759"/>
<protein>
    <submittedName>
        <fullName evidence="2">Uncharacterized protein</fullName>
    </submittedName>
</protein>
<dbReference type="PANTHER" id="PTHR39474:SF1">
    <property type="entry name" value="FUNGAL SPECIFIC TRANSCRIPTION FACTOR"/>
    <property type="match status" value="1"/>
</dbReference>
<dbReference type="AlphaFoldDB" id="A0A9D4TSE9"/>
<evidence type="ECO:0000256" key="1">
    <source>
        <dbReference type="SAM" id="MobiDB-lite"/>
    </source>
</evidence>
<feature type="compositionally biased region" description="Basic and acidic residues" evidence="1">
    <location>
        <begin position="96"/>
        <end position="107"/>
    </location>
</feature>
<organism evidence="2 3">
    <name type="scientific">Chlorella vulgaris</name>
    <name type="common">Green alga</name>
    <dbReference type="NCBI Taxonomy" id="3077"/>
    <lineage>
        <taxon>Eukaryota</taxon>
        <taxon>Viridiplantae</taxon>
        <taxon>Chlorophyta</taxon>
        <taxon>core chlorophytes</taxon>
        <taxon>Trebouxiophyceae</taxon>
        <taxon>Chlorellales</taxon>
        <taxon>Chlorellaceae</taxon>
        <taxon>Chlorella clade</taxon>
        <taxon>Chlorella</taxon>
    </lineage>
</organism>
<dbReference type="PANTHER" id="PTHR39474">
    <property type="entry name" value="UNNAMED PRODUCT"/>
    <property type="match status" value="1"/>
</dbReference>
<evidence type="ECO:0000313" key="2">
    <source>
        <dbReference type="EMBL" id="KAI3433521.1"/>
    </source>
</evidence>
<evidence type="ECO:0000313" key="3">
    <source>
        <dbReference type="Proteomes" id="UP001055712"/>
    </source>
</evidence>
<feature type="region of interest" description="Disordered" evidence="1">
    <location>
        <begin position="1"/>
        <end position="31"/>
    </location>
</feature>
<accession>A0A9D4TSE9</accession>
<dbReference type="EMBL" id="SIDB01000004">
    <property type="protein sequence ID" value="KAI3433521.1"/>
    <property type="molecule type" value="Genomic_DNA"/>
</dbReference>
<reference evidence="2" key="1">
    <citation type="journal article" date="2019" name="Plant J.">
        <title>Chlorella vulgaris genome assembly and annotation reveals the molecular basis for metabolic acclimation to high light conditions.</title>
        <authorList>
            <person name="Cecchin M."/>
            <person name="Marcolungo L."/>
            <person name="Rossato M."/>
            <person name="Girolomoni L."/>
            <person name="Cosentino E."/>
            <person name="Cuine S."/>
            <person name="Li-Beisson Y."/>
            <person name="Delledonne M."/>
            <person name="Ballottari M."/>
        </authorList>
    </citation>
    <scope>NUCLEOTIDE SEQUENCE</scope>
    <source>
        <strain evidence="2">211/11P</strain>
    </source>
</reference>
<dbReference type="Proteomes" id="UP001055712">
    <property type="component" value="Unassembled WGS sequence"/>
</dbReference>
<feature type="region of interest" description="Disordered" evidence="1">
    <location>
        <begin position="87"/>
        <end position="107"/>
    </location>
</feature>
<name>A0A9D4TSE9_CHLVU</name>
<proteinExistence type="predicted"/>
<sequence length="107" mass="11539">MLITEAAAAQSEDASGQLQQPLALPGTEDGPARQLKLGEKVALDDLGPLIVGVDGGLGRIANWGSLTEAEQQVALRRLARRNKERLAALQEAQQQQEKEGKQQEEEL</sequence>
<gene>
    <name evidence="2" type="ORF">D9Q98_003331</name>
</gene>
<keyword evidence="3" id="KW-1185">Reference proteome</keyword>